<keyword evidence="4 5" id="KW-0472">Membrane</keyword>
<feature type="transmembrane region" description="Helical" evidence="5">
    <location>
        <begin position="338"/>
        <end position="359"/>
    </location>
</feature>
<comment type="caution">
    <text evidence="6">The sequence shown here is derived from an EMBL/GenBank/DDBJ whole genome shotgun (WGS) entry which is preliminary data.</text>
</comment>
<dbReference type="PANTHER" id="PTHR43359:SF1">
    <property type="entry name" value="FORMATE HYDROGENLYASE SUBUNIT 4-RELATED"/>
    <property type="match status" value="1"/>
</dbReference>
<sequence length="361" mass="39272">MPVRGSEIRRVRGICRGIQGVRGREDAGAGAPVEKTAAGQEKITMENIFLYLLYFVLFSVLTAVIGLLASWVDRKVTARVQYRVGPPWYQGFADFLKLMGKETVVPEGARFTGFLISPLIGLAGIALVSVIVWVVNLRLASSFVGDLIVVLYLLVLPSLAVILGASASRNPLAGVGASREMKLMLGYELPFVLAMIVPILRSGGMLKLNDLLVYQQNNGSFLSGGIAGISISGAIAFITAIICMQAKLTLVPFDIPEAETEIMAGVYIEYSGPALAVFKLTKAMMLFTVPAFLITVFWGGMNFSSPINWIQSILKYIVLLVIIILIRNTNPRLRIDQAMKFFWGKLSFLAIAALILAVFGF</sequence>
<evidence type="ECO:0000313" key="6">
    <source>
        <dbReference type="EMBL" id="PIZ15989.1"/>
    </source>
</evidence>
<feature type="transmembrane region" description="Helical" evidence="5">
    <location>
        <begin position="48"/>
        <end position="72"/>
    </location>
</feature>
<protein>
    <recommendedName>
        <fullName evidence="8">NADH-quinone oxidoreductase subunit H</fullName>
    </recommendedName>
</protein>
<dbReference type="GO" id="GO:0005886">
    <property type="term" value="C:plasma membrane"/>
    <property type="evidence" value="ECO:0007669"/>
    <property type="project" value="TreeGrafter"/>
</dbReference>
<dbReference type="InterPro" id="IPR001694">
    <property type="entry name" value="NADH_UbQ_OxRdtase_su1/FPO"/>
</dbReference>
<feature type="transmembrane region" description="Helical" evidence="5">
    <location>
        <begin position="307"/>
        <end position="326"/>
    </location>
</feature>
<dbReference type="AlphaFoldDB" id="A0A2M7S949"/>
<proteinExistence type="predicted"/>
<dbReference type="InterPro" id="IPR018086">
    <property type="entry name" value="NADH_UbQ_OxRdtase_su1_CS"/>
</dbReference>
<evidence type="ECO:0000256" key="4">
    <source>
        <dbReference type="ARBA" id="ARBA00023136"/>
    </source>
</evidence>
<comment type="subcellular location">
    <subcellularLocation>
        <location evidence="1">Membrane</location>
        <topology evidence="1">Multi-pass membrane protein</topology>
    </subcellularLocation>
</comment>
<evidence type="ECO:0000313" key="7">
    <source>
        <dbReference type="Proteomes" id="UP000229307"/>
    </source>
</evidence>
<dbReference type="PROSITE" id="PS00668">
    <property type="entry name" value="COMPLEX1_ND1_2"/>
    <property type="match status" value="1"/>
</dbReference>
<dbReference type="EMBL" id="PFMR01000220">
    <property type="protein sequence ID" value="PIZ15989.1"/>
    <property type="molecule type" value="Genomic_DNA"/>
</dbReference>
<evidence type="ECO:0000256" key="5">
    <source>
        <dbReference type="SAM" id="Phobius"/>
    </source>
</evidence>
<name>A0A2M7S949_9BACT</name>
<feature type="transmembrane region" description="Helical" evidence="5">
    <location>
        <begin position="221"/>
        <end position="243"/>
    </location>
</feature>
<keyword evidence="3 5" id="KW-1133">Transmembrane helix</keyword>
<reference evidence="7" key="1">
    <citation type="submission" date="2017-09" db="EMBL/GenBank/DDBJ databases">
        <title>Depth-based differentiation of microbial function through sediment-hosted aquifers and enrichment of novel symbionts in the deep terrestrial subsurface.</title>
        <authorList>
            <person name="Probst A.J."/>
            <person name="Ladd B."/>
            <person name="Jarett J.K."/>
            <person name="Geller-Mcgrath D.E."/>
            <person name="Sieber C.M.K."/>
            <person name="Emerson J.B."/>
            <person name="Anantharaman K."/>
            <person name="Thomas B.C."/>
            <person name="Malmstrom R."/>
            <person name="Stieglmeier M."/>
            <person name="Klingl A."/>
            <person name="Woyke T."/>
            <person name="Ryan C.M."/>
            <person name="Banfield J.F."/>
        </authorList>
    </citation>
    <scope>NUCLEOTIDE SEQUENCE [LARGE SCALE GENOMIC DNA]</scope>
</reference>
<evidence type="ECO:0000256" key="2">
    <source>
        <dbReference type="ARBA" id="ARBA00022692"/>
    </source>
</evidence>
<keyword evidence="2 5" id="KW-0812">Transmembrane</keyword>
<organism evidence="6 7">
    <name type="scientific">Candidatus Desantisbacteria bacterium CG_4_10_14_0_8_um_filter_48_22</name>
    <dbReference type="NCBI Taxonomy" id="1974543"/>
    <lineage>
        <taxon>Bacteria</taxon>
        <taxon>Candidatus Desantisiibacteriota</taxon>
    </lineage>
</organism>
<feature type="transmembrane region" description="Helical" evidence="5">
    <location>
        <begin position="185"/>
        <end position="201"/>
    </location>
</feature>
<feature type="transmembrane region" description="Helical" evidence="5">
    <location>
        <begin position="147"/>
        <end position="165"/>
    </location>
</feature>
<accession>A0A2M7S949</accession>
<feature type="transmembrane region" description="Helical" evidence="5">
    <location>
        <begin position="283"/>
        <end position="301"/>
    </location>
</feature>
<evidence type="ECO:0000256" key="3">
    <source>
        <dbReference type="ARBA" id="ARBA00022989"/>
    </source>
</evidence>
<dbReference type="InterPro" id="IPR052561">
    <property type="entry name" value="ComplexI_Subunit1"/>
</dbReference>
<evidence type="ECO:0008006" key="8">
    <source>
        <dbReference type="Google" id="ProtNLM"/>
    </source>
</evidence>
<dbReference type="PANTHER" id="PTHR43359">
    <property type="entry name" value="FORMATE HYDROGENLYASE SUBUNIT 4"/>
    <property type="match status" value="1"/>
</dbReference>
<dbReference type="Proteomes" id="UP000229307">
    <property type="component" value="Unassembled WGS sequence"/>
</dbReference>
<evidence type="ECO:0000256" key="1">
    <source>
        <dbReference type="ARBA" id="ARBA00004141"/>
    </source>
</evidence>
<gene>
    <name evidence="6" type="ORF">COY52_08340</name>
</gene>
<feature type="transmembrane region" description="Helical" evidence="5">
    <location>
        <begin position="111"/>
        <end position="135"/>
    </location>
</feature>
<dbReference type="Pfam" id="PF00146">
    <property type="entry name" value="NADHdh"/>
    <property type="match status" value="1"/>
</dbReference>